<evidence type="ECO:0008006" key="5">
    <source>
        <dbReference type="Google" id="ProtNLM"/>
    </source>
</evidence>
<gene>
    <name evidence="3" type="ORF">Tco_0654033</name>
</gene>
<name>A0ABQ4X227_9ASTR</name>
<dbReference type="InterPro" id="IPR032567">
    <property type="entry name" value="RTL1-rel"/>
</dbReference>
<feature type="region of interest" description="Disordered" evidence="2">
    <location>
        <begin position="239"/>
        <end position="269"/>
    </location>
</feature>
<feature type="compositionally biased region" description="Acidic residues" evidence="2">
    <location>
        <begin position="46"/>
        <end position="60"/>
    </location>
</feature>
<keyword evidence="1" id="KW-0175">Coiled coil</keyword>
<evidence type="ECO:0000256" key="2">
    <source>
        <dbReference type="SAM" id="MobiDB-lite"/>
    </source>
</evidence>
<reference evidence="3" key="1">
    <citation type="journal article" date="2022" name="Int. J. Mol. Sci.">
        <title>Draft Genome of Tanacetum Coccineum: Genomic Comparison of Closely Related Tanacetum-Family Plants.</title>
        <authorList>
            <person name="Yamashiro T."/>
            <person name="Shiraishi A."/>
            <person name="Nakayama K."/>
            <person name="Satake H."/>
        </authorList>
    </citation>
    <scope>NUCLEOTIDE SEQUENCE</scope>
</reference>
<sequence>MDVPPSPNHEPDFPADDPSSSDESDAEFEEDPQEEPETKEDPQEEPKEEFEEDPEEDPEKELEAKAEEDAPPAATPSVGSPITLPPLSKSSSDTEDVAPIVASGALNMLPCGSTFKVGGPSSVSPFPLFYLHRREIVRLNDNTEILFSNVNYLERCEKKRQAEIDTNNSEIHKVRGRMDDFDRDLGYEEKTEKMENMNKRLEMLETNYALVLSDRDGWKKAFYSLQAWVSERLGRGAMDARPDDGFDGSAAFGESQPPKPPGSPKRIMPPKMMKRKAVKKMVKKRIAEAIEEYEKTRANPGNTGGSGLANTRGVENVQGCSHKTFMNGKPHPFNGMEGVVVKALDREGRATGFDVSRFGAYEKKKVERYIRGFPERIKGNITSLKPTTLHEAINMAHKLVEQAVQGKAARQQNKRQETARAYAAAPAEGRVTWRRIVELGFRQNLNVVTSMFLLNDHYASVLFDSGAERSFVSTKFTLFIDIALAALNTSYEVELVDGKVVSTNTVLRGCALALFPPMREIEFRIDLIPGAFPIVKSPYCLAPFEMLELSKRKTML</sequence>
<dbReference type="EMBL" id="BQNB010009136">
    <property type="protein sequence ID" value="GJS59249.1"/>
    <property type="molecule type" value="Genomic_DNA"/>
</dbReference>
<feature type="coiled-coil region" evidence="1">
    <location>
        <begin position="187"/>
        <end position="214"/>
    </location>
</feature>
<dbReference type="PANTHER" id="PTHR15503">
    <property type="entry name" value="LDOC1 RELATED"/>
    <property type="match status" value="1"/>
</dbReference>
<feature type="region of interest" description="Disordered" evidence="2">
    <location>
        <begin position="1"/>
        <end position="95"/>
    </location>
</feature>
<protein>
    <recommendedName>
        <fullName evidence="5">Reverse transcriptase domain-containing protein</fullName>
    </recommendedName>
</protein>
<organism evidence="3 4">
    <name type="scientific">Tanacetum coccineum</name>
    <dbReference type="NCBI Taxonomy" id="301880"/>
    <lineage>
        <taxon>Eukaryota</taxon>
        <taxon>Viridiplantae</taxon>
        <taxon>Streptophyta</taxon>
        <taxon>Embryophyta</taxon>
        <taxon>Tracheophyta</taxon>
        <taxon>Spermatophyta</taxon>
        <taxon>Magnoliopsida</taxon>
        <taxon>eudicotyledons</taxon>
        <taxon>Gunneridae</taxon>
        <taxon>Pentapetalae</taxon>
        <taxon>asterids</taxon>
        <taxon>campanulids</taxon>
        <taxon>Asterales</taxon>
        <taxon>Asteraceae</taxon>
        <taxon>Asteroideae</taxon>
        <taxon>Anthemideae</taxon>
        <taxon>Anthemidinae</taxon>
        <taxon>Tanacetum</taxon>
    </lineage>
</organism>
<keyword evidence="4" id="KW-1185">Reference proteome</keyword>
<feature type="compositionally biased region" description="Acidic residues" evidence="2">
    <location>
        <begin position="13"/>
        <end position="38"/>
    </location>
</feature>
<reference evidence="3" key="2">
    <citation type="submission" date="2022-01" db="EMBL/GenBank/DDBJ databases">
        <authorList>
            <person name="Yamashiro T."/>
            <person name="Shiraishi A."/>
            <person name="Satake H."/>
            <person name="Nakayama K."/>
        </authorList>
    </citation>
    <scope>NUCLEOTIDE SEQUENCE</scope>
</reference>
<dbReference type="Proteomes" id="UP001151760">
    <property type="component" value="Unassembled WGS sequence"/>
</dbReference>
<evidence type="ECO:0000256" key="1">
    <source>
        <dbReference type="SAM" id="Coils"/>
    </source>
</evidence>
<evidence type="ECO:0000313" key="3">
    <source>
        <dbReference type="EMBL" id="GJS59249.1"/>
    </source>
</evidence>
<comment type="caution">
    <text evidence="3">The sequence shown here is derived from an EMBL/GenBank/DDBJ whole genome shotgun (WGS) entry which is preliminary data.</text>
</comment>
<accession>A0ABQ4X227</accession>
<dbReference type="Pfam" id="PF08284">
    <property type="entry name" value="RVP_2"/>
    <property type="match status" value="1"/>
</dbReference>
<proteinExistence type="predicted"/>
<evidence type="ECO:0000313" key="4">
    <source>
        <dbReference type="Proteomes" id="UP001151760"/>
    </source>
</evidence>
<dbReference type="PANTHER" id="PTHR15503:SF45">
    <property type="entry name" value="RNA-DIRECTED DNA POLYMERASE HOMOLOG"/>
    <property type="match status" value="1"/>
</dbReference>